<dbReference type="AlphaFoldDB" id="A0A816GL40"/>
<feature type="non-terminal residue" evidence="2">
    <location>
        <position position="1"/>
    </location>
</feature>
<dbReference type="Proteomes" id="UP000663870">
    <property type="component" value="Unassembled WGS sequence"/>
</dbReference>
<gene>
    <name evidence="2" type="ORF">JXQ802_LOCUS58180</name>
    <name evidence="1" type="ORF">PYM288_LOCUS41563</name>
</gene>
<sequence length="73" mass="8349">TTEDEYEQKQEHLIDGIRHTNSTSDILNQTKTLYYPSHARSDTDLLINLSSSSQNGLFYNNSNDTIKSINQTK</sequence>
<dbReference type="EMBL" id="CAJNOH010014383">
    <property type="protein sequence ID" value="CAF1554789.1"/>
    <property type="molecule type" value="Genomic_DNA"/>
</dbReference>
<name>A0A816GL40_9BILA</name>
<evidence type="ECO:0000313" key="1">
    <source>
        <dbReference type="EMBL" id="CAF1554789.1"/>
    </source>
</evidence>
<evidence type="ECO:0000313" key="2">
    <source>
        <dbReference type="EMBL" id="CAF1674718.1"/>
    </source>
</evidence>
<reference evidence="2" key="1">
    <citation type="submission" date="2021-02" db="EMBL/GenBank/DDBJ databases">
        <authorList>
            <person name="Nowell W R."/>
        </authorList>
    </citation>
    <scope>NUCLEOTIDE SEQUENCE</scope>
</reference>
<comment type="caution">
    <text evidence="2">The sequence shown here is derived from an EMBL/GenBank/DDBJ whole genome shotgun (WGS) entry which is preliminary data.</text>
</comment>
<dbReference type="Proteomes" id="UP000663854">
    <property type="component" value="Unassembled WGS sequence"/>
</dbReference>
<accession>A0A816GL40</accession>
<evidence type="ECO:0000313" key="3">
    <source>
        <dbReference type="Proteomes" id="UP000663870"/>
    </source>
</evidence>
<keyword evidence="3" id="KW-1185">Reference proteome</keyword>
<protein>
    <submittedName>
        <fullName evidence="2">Uncharacterized protein</fullName>
    </submittedName>
</protein>
<proteinExistence type="predicted"/>
<dbReference type="EMBL" id="CAJNOL010016285">
    <property type="protein sequence ID" value="CAF1674718.1"/>
    <property type="molecule type" value="Genomic_DNA"/>
</dbReference>
<organism evidence="2 3">
    <name type="scientific">Rotaria sordida</name>
    <dbReference type="NCBI Taxonomy" id="392033"/>
    <lineage>
        <taxon>Eukaryota</taxon>
        <taxon>Metazoa</taxon>
        <taxon>Spiralia</taxon>
        <taxon>Gnathifera</taxon>
        <taxon>Rotifera</taxon>
        <taxon>Eurotatoria</taxon>
        <taxon>Bdelloidea</taxon>
        <taxon>Philodinida</taxon>
        <taxon>Philodinidae</taxon>
        <taxon>Rotaria</taxon>
    </lineage>
</organism>